<dbReference type="InterPro" id="IPR034660">
    <property type="entry name" value="DinB/YfiT-like"/>
</dbReference>
<keyword evidence="2" id="KW-0479">Metal-binding</keyword>
<protein>
    <submittedName>
        <fullName evidence="3">DinB family protein</fullName>
    </submittedName>
</protein>
<proteinExistence type="inferred from homology"/>
<sequence length="152" mass="17043">MTQKSALITGWMSHRKVLLEIVGKLEDQHVSYKPWEGAMSLSELVLHMTSAMGMFAQTVKNGTFTPPAAQPEVNTINELKETIQKETEETKSQLESLTDDQLAQIVEFAGMQMPGIALLESGKDHEIHHKGQLFTYARLVGVEELPFFINRS</sequence>
<evidence type="ECO:0000256" key="2">
    <source>
        <dbReference type="ARBA" id="ARBA00022723"/>
    </source>
</evidence>
<name>A0ABW5C2U3_9BACI</name>
<evidence type="ECO:0000256" key="1">
    <source>
        <dbReference type="ARBA" id="ARBA00008635"/>
    </source>
</evidence>
<accession>A0ABW5C2U3</accession>
<dbReference type="EMBL" id="JBHUIK010000003">
    <property type="protein sequence ID" value="MFD2215235.1"/>
    <property type="molecule type" value="Genomic_DNA"/>
</dbReference>
<dbReference type="Pfam" id="PF05163">
    <property type="entry name" value="DinB"/>
    <property type="match status" value="1"/>
</dbReference>
<dbReference type="SUPFAM" id="SSF109854">
    <property type="entry name" value="DinB/YfiT-like putative metalloenzymes"/>
    <property type="match status" value="1"/>
</dbReference>
<comment type="similarity">
    <text evidence="1">Belongs to the DinB family.</text>
</comment>
<organism evidence="3 4">
    <name type="scientific">Metabacillus endolithicus</name>
    <dbReference type="NCBI Taxonomy" id="1535204"/>
    <lineage>
        <taxon>Bacteria</taxon>
        <taxon>Bacillati</taxon>
        <taxon>Bacillota</taxon>
        <taxon>Bacilli</taxon>
        <taxon>Bacillales</taxon>
        <taxon>Bacillaceae</taxon>
        <taxon>Metabacillus</taxon>
    </lineage>
</organism>
<gene>
    <name evidence="3" type="ORF">ACFSKK_16200</name>
</gene>
<evidence type="ECO:0000313" key="4">
    <source>
        <dbReference type="Proteomes" id="UP001597318"/>
    </source>
</evidence>
<dbReference type="Gene3D" id="1.20.120.450">
    <property type="entry name" value="dinb family like domain"/>
    <property type="match status" value="1"/>
</dbReference>
<reference evidence="4" key="1">
    <citation type="journal article" date="2019" name="Int. J. Syst. Evol. Microbiol.">
        <title>The Global Catalogue of Microorganisms (GCM) 10K type strain sequencing project: providing services to taxonomists for standard genome sequencing and annotation.</title>
        <authorList>
            <consortium name="The Broad Institute Genomics Platform"/>
            <consortium name="The Broad Institute Genome Sequencing Center for Infectious Disease"/>
            <person name="Wu L."/>
            <person name="Ma J."/>
        </authorList>
    </citation>
    <scope>NUCLEOTIDE SEQUENCE [LARGE SCALE GENOMIC DNA]</scope>
    <source>
        <strain evidence="4">CGMCC 1.15474</strain>
    </source>
</reference>
<dbReference type="RefSeq" id="WP_247346830.1">
    <property type="nucleotide sequence ID" value="NZ_CP095550.1"/>
</dbReference>
<dbReference type="Proteomes" id="UP001597318">
    <property type="component" value="Unassembled WGS sequence"/>
</dbReference>
<dbReference type="InterPro" id="IPR007837">
    <property type="entry name" value="DinB"/>
</dbReference>
<keyword evidence="4" id="KW-1185">Reference proteome</keyword>
<comment type="caution">
    <text evidence="3">The sequence shown here is derived from an EMBL/GenBank/DDBJ whole genome shotgun (WGS) entry which is preliminary data.</text>
</comment>
<evidence type="ECO:0000313" key="3">
    <source>
        <dbReference type="EMBL" id="MFD2215235.1"/>
    </source>
</evidence>